<evidence type="ECO:0000259" key="1">
    <source>
        <dbReference type="Pfam" id="PF02464"/>
    </source>
</evidence>
<accession>A0A9D1ND61</accession>
<feature type="domain" description="CinA C-terminal" evidence="1">
    <location>
        <begin position="66"/>
        <end position="212"/>
    </location>
</feature>
<name>A0A9D1ND61_9FIRM</name>
<dbReference type="AlphaFoldDB" id="A0A9D1ND61"/>
<organism evidence="2 3">
    <name type="scientific">Candidatus Stercoripulliclostridium merdipullorum</name>
    <dbReference type="NCBI Taxonomy" id="2840952"/>
    <lineage>
        <taxon>Bacteria</taxon>
        <taxon>Bacillati</taxon>
        <taxon>Bacillota</taxon>
        <taxon>Clostridia</taxon>
        <taxon>Eubacteriales</taxon>
        <taxon>Candidatus Stercoripulliclostridium</taxon>
    </lineage>
</organism>
<proteinExistence type="predicted"/>
<sequence>MNRLIRVYATRATIEDAIQRHLPDVSFGITGDGRDYAVYFTGLDETEGDVLDDLFGETIYGDGDADLAATLVDLLDEYGIRMSVAESCTGGMLASALVDRPGASEVFYEGLVTYSNSAKIDRLGVGEDTLYDYGAVSEETALEMANGLLNDNVAIGVSTTGIAGPGGGTNEKPVGLVYIAVVSENGSEVFRNVFEGGRNDVRRQARDTALFYTIRHIKKYF</sequence>
<dbReference type="NCBIfam" id="TIGR00199">
    <property type="entry name" value="PncC_domain"/>
    <property type="match status" value="1"/>
</dbReference>
<comment type="caution">
    <text evidence="2">The sequence shown here is derived from an EMBL/GenBank/DDBJ whole genome shotgun (WGS) entry which is preliminary data.</text>
</comment>
<evidence type="ECO:0000313" key="3">
    <source>
        <dbReference type="Proteomes" id="UP000886891"/>
    </source>
</evidence>
<reference evidence="2" key="1">
    <citation type="submission" date="2020-10" db="EMBL/GenBank/DDBJ databases">
        <authorList>
            <person name="Gilroy R."/>
        </authorList>
    </citation>
    <scope>NUCLEOTIDE SEQUENCE</scope>
    <source>
        <strain evidence="2">23406</strain>
    </source>
</reference>
<dbReference type="Proteomes" id="UP000886891">
    <property type="component" value="Unassembled WGS sequence"/>
</dbReference>
<dbReference type="Gene3D" id="3.90.950.20">
    <property type="entry name" value="CinA-like"/>
    <property type="match status" value="1"/>
</dbReference>
<dbReference type="InterPro" id="IPR008136">
    <property type="entry name" value="CinA_C"/>
</dbReference>
<dbReference type="InterPro" id="IPR036653">
    <property type="entry name" value="CinA-like_C"/>
</dbReference>
<dbReference type="SUPFAM" id="SSF142433">
    <property type="entry name" value="CinA-like"/>
    <property type="match status" value="1"/>
</dbReference>
<gene>
    <name evidence="2" type="ORF">IAB14_05880</name>
</gene>
<protein>
    <submittedName>
        <fullName evidence="2">CinA family protein</fullName>
    </submittedName>
</protein>
<dbReference type="EMBL" id="DVOH01000044">
    <property type="protein sequence ID" value="HIV00620.1"/>
    <property type="molecule type" value="Genomic_DNA"/>
</dbReference>
<dbReference type="Pfam" id="PF02464">
    <property type="entry name" value="CinA"/>
    <property type="match status" value="1"/>
</dbReference>
<evidence type="ECO:0000313" key="2">
    <source>
        <dbReference type="EMBL" id="HIV00620.1"/>
    </source>
</evidence>
<reference evidence="2" key="2">
    <citation type="journal article" date="2021" name="PeerJ">
        <title>Extensive microbial diversity within the chicken gut microbiome revealed by metagenomics and culture.</title>
        <authorList>
            <person name="Gilroy R."/>
            <person name="Ravi A."/>
            <person name="Getino M."/>
            <person name="Pursley I."/>
            <person name="Horton D.L."/>
            <person name="Alikhan N.F."/>
            <person name="Baker D."/>
            <person name="Gharbi K."/>
            <person name="Hall N."/>
            <person name="Watson M."/>
            <person name="Adriaenssens E.M."/>
            <person name="Foster-Nyarko E."/>
            <person name="Jarju S."/>
            <person name="Secka A."/>
            <person name="Antonio M."/>
            <person name="Oren A."/>
            <person name="Chaudhuri R.R."/>
            <person name="La Ragione R."/>
            <person name="Hildebrand F."/>
            <person name="Pallen M.J."/>
        </authorList>
    </citation>
    <scope>NUCLEOTIDE SEQUENCE</scope>
    <source>
        <strain evidence="2">23406</strain>
    </source>
</reference>